<proteinExistence type="inferred from homology"/>
<dbReference type="SUPFAM" id="SSF140586">
    <property type="entry name" value="Dcp2 domain-like"/>
    <property type="match status" value="1"/>
</dbReference>
<protein>
    <submittedName>
        <fullName evidence="10">mRNA-decapping enzyme complex component DCP2</fullName>
    </submittedName>
</protein>
<dbReference type="Pfam" id="PF05026">
    <property type="entry name" value="DCP2"/>
    <property type="match status" value="1"/>
</dbReference>
<dbReference type="Gene3D" id="1.10.10.1050">
    <property type="entry name" value="Dcp2, box A domain"/>
    <property type="match status" value="1"/>
</dbReference>
<evidence type="ECO:0000256" key="5">
    <source>
        <dbReference type="ARBA" id="ARBA00022723"/>
    </source>
</evidence>
<dbReference type="KEGG" id="cme:CYME_CMJ226C"/>
<evidence type="ECO:0000313" key="10">
    <source>
        <dbReference type="EMBL" id="BAM80339.1"/>
    </source>
</evidence>
<organism evidence="10 11">
    <name type="scientific">Cyanidioschyzon merolae (strain NIES-3377 / 10D)</name>
    <name type="common">Unicellular red alga</name>
    <dbReference type="NCBI Taxonomy" id="280699"/>
    <lineage>
        <taxon>Eukaryota</taxon>
        <taxon>Rhodophyta</taxon>
        <taxon>Bangiophyceae</taxon>
        <taxon>Cyanidiales</taxon>
        <taxon>Cyanidiaceae</taxon>
        <taxon>Cyanidioschyzon</taxon>
    </lineage>
</organism>
<dbReference type="PANTHER" id="PTHR23114:SF17">
    <property type="entry name" value="M7GPPPN-MRNA HYDROLASE"/>
    <property type="match status" value="1"/>
</dbReference>
<dbReference type="GO" id="GO:0003723">
    <property type="term" value="F:RNA binding"/>
    <property type="evidence" value="ECO:0007669"/>
    <property type="project" value="UniProtKB-KW"/>
</dbReference>
<dbReference type="InterPro" id="IPR044099">
    <property type="entry name" value="Dcp2_NUDIX"/>
</dbReference>
<dbReference type="PROSITE" id="PS00893">
    <property type="entry name" value="NUDIX_BOX"/>
    <property type="match status" value="1"/>
</dbReference>
<dbReference type="GO" id="GO:0005737">
    <property type="term" value="C:cytoplasm"/>
    <property type="evidence" value="ECO:0007669"/>
    <property type="project" value="UniProtKB-SubCell"/>
</dbReference>
<dbReference type="PROSITE" id="PS51462">
    <property type="entry name" value="NUDIX"/>
    <property type="match status" value="1"/>
</dbReference>
<keyword evidence="8" id="KW-0464">Manganese</keyword>
<evidence type="ECO:0000259" key="9">
    <source>
        <dbReference type="PROSITE" id="PS51462"/>
    </source>
</evidence>
<keyword evidence="4" id="KW-0963">Cytoplasm</keyword>
<dbReference type="InterPro" id="IPR007722">
    <property type="entry name" value="DCP2_BoxA"/>
</dbReference>
<comment type="cofactor">
    <cofactor evidence="1">
        <name>Mn(2+)</name>
        <dbReference type="ChEBI" id="CHEBI:29035"/>
    </cofactor>
</comment>
<dbReference type="CDD" id="cd03672">
    <property type="entry name" value="NUDIX_Dcp2p_Nudt20"/>
    <property type="match status" value="1"/>
</dbReference>
<dbReference type="GO" id="GO:0000290">
    <property type="term" value="P:deadenylation-dependent decapping of nuclear-transcribed mRNA"/>
    <property type="evidence" value="ECO:0007669"/>
    <property type="project" value="InterPro"/>
</dbReference>
<dbReference type="GO" id="GO:0140933">
    <property type="term" value="F:5'-(N(7)-methylguanosine 5'-triphospho)-[mRNA] hydrolase activity"/>
    <property type="evidence" value="ECO:0007669"/>
    <property type="project" value="InterPro"/>
</dbReference>
<sequence length="369" mass="41950">MIDDKLQTVLVDLAARFLLNLPASEFESFERLFFTVEEAHWFYLDFYRDHDKKLPALSLPEFASELFQQVDFLRPYVQYLEKHFADFQAYKREVPTAGVIALNQRISKVLLVRSWQRQHWSFPKGKIAKDETHLQCAIREFTEETGFDVSHYVLADTYIDAQLHGRPCRLFIAVGVPESAKFEPLARKEVSEVRWFPLLKLIRHVHARSEQDLQADWPAPARFHAVRPFLAWIREQCKRLRCTYGVKQGAGSSDLATRAACIHPGSVRDPVPAPVSLPVQSRISGTEHGHSGYAADAQTHVRISGASAPFFTAMTTTTVGSSDTRWTSSAPDTEVAWDPLEHFQLDQQQLLAIVDEAFGTVPRITADTR</sequence>
<evidence type="ECO:0000256" key="6">
    <source>
        <dbReference type="ARBA" id="ARBA00022801"/>
    </source>
</evidence>
<evidence type="ECO:0000256" key="4">
    <source>
        <dbReference type="ARBA" id="ARBA00022490"/>
    </source>
</evidence>
<dbReference type="GeneID" id="16993912"/>
<keyword evidence="5" id="KW-0479">Metal-binding</keyword>
<dbReference type="Proteomes" id="UP000007014">
    <property type="component" value="Chromosome 10"/>
</dbReference>
<dbReference type="RefSeq" id="XP_005534946.1">
    <property type="nucleotide sequence ID" value="XM_005534889.1"/>
</dbReference>
<dbReference type="GO" id="GO:0000184">
    <property type="term" value="P:nuclear-transcribed mRNA catabolic process, nonsense-mediated decay"/>
    <property type="evidence" value="ECO:0007669"/>
    <property type="project" value="InterPro"/>
</dbReference>
<dbReference type="InterPro" id="IPR036189">
    <property type="entry name" value="DCP2_BoxA_sf"/>
</dbReference>
<evidence type="ECO:0000256" key="8">
    <source>
        <dbReference type="ARBA" id="ARBA00023211"/>
    </source>
</evidence>
<evidence type="ECO:0000313" key="11">
    <source>
        <dbReference type="Proteomes" id="UP000007014"/>
    </source>
</evidence>
<dbReference type="STRING" id="280699.M1V864"/>
<keyword evidence="6" id="KW-0378">Hydrolase</keyword>
<name>M1V864_CYAM1</name>
<evidence type="ECO:0000256" key="2">
    <source>
        <dbReference type="ARBA" id="ARBA00004496"/>
    </source>
</evidence>
<dbReference type="SUPFAM" id="SSF55811">
    <property type="entry name" value="Nudix"/>
    <property type="match status" value="1"/>
</dbReference>
<dbReference type="InterPro" id="IPR015797">
    <property type="entry name" value="NUDIX_hydrolase-like_dom_sf"/>
</dbReference>
<dbReference type="InterPro" id="IPR000086">
    <property type="entry name" value="NUDIX_hydrolase_dom"/>
</dbReference>
<accession>M1V864</accession>
<dbReference type="Gene3D" id="3.90.79.10">
    <property type="entry name" value="Nucleoside Triphosphate Pyrophosphohydrolase"/>
    <property type="match status" value="1"/>
</dbReference>
<keyword evidence="11" id="KW-1185">Reference proteome</keyword>
<dbReference type="InterPro" id="IPR020084">
    <property type="entry name" value="NUDIX_hydrolase_CS"/>
</dbReference>
<comment type="similarity">
    <text evidence="3">Belongs to the Nudix hydrolase family. DCP2 subfamily.</text>
</comment>
<dbReference type="FunFam" id="3.90.79.10:FF:000003">
    <property type="entry name" value="M7GpppN-mRNA hydrolase isoform 2"/>
    <property type="match status" value="1"/>
</dbReference>
<dbReference type="PANTHER" id="PTHR23114">
    <property type="entry name" value="M7GPPPN-MRNA HYDROLASE"/>
    <property type="match status" value="1"/>
</dbReference>
<feature type="domain" description="Nudix hydrolase" evidence="9">
    <location>
        <begin position="92"/>
        <end position="220"/>
    </location>
</feature>
<dbReference type="EMBL" id="AP006492">
    <property type="protein sequence ID" value="BAM80339.1"/>
    <property type="molecule type" value="Genomic_DNA"/>
</dbReference>
<dbReference type="GO" id="GO:0030145">
    <property type="term" value="F:manganese ion binding"/>
    <property type="evidence" value="ECO:0007669"/>
    <property type="project" value="InterPro"/>
</dbReference>
<dbReference type="AlphaFoldDB" id="M1V864"/>
<evidence type="ECO:0000256" key="1">
    <source>
        <dbReference type="ARBA" id="ARBA00001936"/>
    </source>
</evidence>
<dbReference type="Pfam" id="PF00293">
    <property type="entry name" value="NUDIX"/>
    <property type="match status" value="1"/>
</dbReference>
<evidence type="ECO:0000256" key="7">
    <source>
        <dbReference type="ARBA" id="ARBA00022884"/>
    </source>
</evidence>
<reference evidence="10 11" key="1">
    <citation type="journal article" date="2004" name="Nature">
        <title>Genome sequence of the ultrasmall unicellular red alga Cyanidioschyzon merolae 10D.</title>
        <authorList>
            <person name="Matsuzaki M."/>
            <person name="Misumi O."/>
            <person name="Shin-i T."/>
            <person name="Maruyama S."/>
            <person name="Takahara M."/>
            <person name="Miyagishima S."/>
            <person name="Mori T."/>
            <person name="Nishida K."/>
            <person name="Yagisawa F."/>
            <person name="Nishida K."/>
            <person name="Yoshida Y."/>
            <person name="Nishimura Y."/>
            <person name="Nakao S."/>
            <person name="Kobayashi T."/>
            <person name="Momoyama Y."/>
            <person name="Higashiyama T."/>
            <person name="Minoda A."/>
            <person name="Sano M."/>
            <person name="Nomoto H."/>
            <person name="Oishi K."/>
            <person name="Hayashi H."/>
            <person name="Ohta F."/>
            <person name="Nishizaka S."/>
            <person name="Haga S."/>
            <person name="Miura S."/>
            <person name="Morishita T."/>
            <person name="Kabeya Y."/>
            <person name="Terasawa K."/>
            <person name="Suzuki Y."/>
            <person name="Ishii Y."/>
            <person name="Asakawa S."/>
            <person name="Takano H."/>
            <person name="Ohta N."/>
            <person name="Kuroiwa H."/>
            <person name="Tanaka K."/>
            <person name="Shimizu N."/>
            <person name="Sugano S."/>
            <person name="Sato N."/>
            <person name="Nozaki H."/>
            <person name="Ogasawara N."/>
            <person name="Kohara Y."/>
            <person name="Kuroiwa T."/>
        </authorList>
    </citation>
    <scope>NUCLEOTIDE SEQUENCE [LARGE SCALE GENOMIC DNA]</scope>
    <source>
        <strain evidence="10 11">10D</strain>
    </source>
</reference>
<dbReference type="OrthoDB" id="18996at2759"/>
<reference evidence="10 11" key="2">
    <citation type="journal article" date="2007" name="BMC Biol.">
        <title>A 100%-complete sequence reveals unusually simple genomic features in the hot-spring red alga Cyanidioschyzon merolae.</title>
        <authorList>
            <person name="Nozaki H."/>
            <person name="Takano H."/>
            <person name="Misumi O."/>
            <person name="Terasawa K."/>
            <person name="Matsuzaki M."/>
            <person name="Maruyama S."/>
            <person name="Nishida K."/>
            <person name="Yagisawa F."/>
            <person name="Yoshida Y."/>
            <person name="Fujiwara T."/>
            <person name="Takio S."/>
            <person name="Tamura K."/>
            <person name="Chung S.J."/>
            <person name="Nakamura S."/>
            <person name="Kuroiwa H."/>
            <person name="Tanaka K."/>
            <person name="Sato N."/>
            <person name="Kuroiwa T."/>
        </authorList>
    </citation>
    <scope>NUCLEOTIDE SEQUENCE [LARGE SCALE GENOMIC DNA]</scope>
    <source>
        <strain evidence="10 11">10D</strain>
    </source>
</reference>
<comment type="subcellular location">
    <subcellularLocation>
        <location evidence="2">Cytoplasm</location>
    </subcellularLocation>
</comment>
<gene>
    <name evidence="10" type="ORF">CYME_CMJ226C</name>
</gene>
<keyword evidence="7" id="KW-0694">RNA-binding</keyword>
<evidence type="ECO:0000256" key="3">
    <source>
        <dbReference type="ARBA" id="ARBA00005279"/>
    </source>
</evidence>
<dbReference type="SMART" id="SM01125">
    <property type="entry name" value="DCP2"/>
    <property type="match status" value="1"/>
</dbReference>